<evidence type="ECO:0000256" key="9">
    <source>
        <dbReference type="ARBA" id="ARBA00023136"/>
    </source>
</evidence>
<reference evidence="13 14" key="1">
    <citation type="journal article" date="2023" name="Plant Biotechnol. J.">
        <title>Chromosome-level wild Hevea brasiliensis genome provides new tools for genomic-assisted breeding and valuable loci to elevate rubber yield.</title>
        <authorList>
            <person name="Cheng H."/>
            <person name="Song X."/>
            <person name="Hu Y."/>
            <person name="Wu T."/>
            <person name="Yang Q."/>
            <person name="An Z."/>
            <person name="Feng S."/>
            <person name="Deng Z."/>
            <person name="Wu W."/>
            <person name="Zeng X."/>
            <person name="Tu M."/>
            <person name="Wang X."/>
            <person name="Huang H."/>
        </authorList>
    </citation>
    <scope>NUCLEOTIDE SEQUENCE [LARGE SCALE GENOMIC DNA]</scope>
    <source>
        <strain evidence="13">MT/VB/25A 57/8</strain>
    </source>
</reference>
<dbReference type="Proteomes" id="UP001174677">
    <property type="component" value="Chromosome 8"/>
</dbReference>
<evidence type="ECO:0000256" key="11">
    <source>
        <dbReference type="ARBA" id="ARBA00024615"/>
    </source>
</evidence>
<evidence type="ECO:0000256" key="12">
    <source>
        <dbReference type="SAM" id="MobiDB-lite"/>
    </source>
</evidence>
<comment type="catalytic activity">
    <reaction evidence="11">
        <text>a 1,2-diacyl-sn-glycero-3-phosphoethanolamine(in) = a 1,2-diacyl-sn-glycero-3-phosphoethanolamine(out)</text>
        <dbReference type="Rhea" id="RHEA:38895"/>
        <dbReference type="ChEBI" id="CHEBI:64612"/>
    </reaction>
</comment>
<comment type="caution">
    <text evidence="13">The sequence shown here is derived from an EMBL/GenBank/DDBJ whole genome shotgun (WGS) entry which is preliminary data.</text>
</comment>
<evidence type="ECO:0000256" key="5">
    <source>
        <dbReference type="ARBA" id="ARBA00022448"/>
    </source>
</evidence>
<evidence type="ECO:0000256" key="1">
    <source>
        <dbReference type="ARBA" id="ARBA00004406"/>
    </source>
</evidence>
<sequence>MLYWNIAKSAEAVFSRWAMKRLFKFLLKKKLGQFLLGDIDLDQLDIQLRQGTIQLNDLALNVDYLNEKFGVSKSVIIKEGSIGSLSVKMPWKGKGFQVELDEVELVLALAPCPQNKSPAGDGNSGFNQDSNLRVQSEGGSHRHDMMDSSNDVHEGVKKIAKMVKWFLTSFHVNVKKLIVAFEPESEDEKKAGHQKTLVLRISEAECGTCVSEDTKSNSDARVENFLVISQLTNFITFQGAVLELLQMDDVDNQTCFPCPVGSSFGELLSGHCPSNATTPVVTGSNGGFSGSLKLNIPWKNGSLDIRKVDANISIDPVELRLQPSSIKWLLVSWETYMTLDKEKQNKSTDNVDLKSASNFYSSTSIPAIVATDKVIPPHGSLTVQESTSEAILSGSHLIPDWVSNSVKDNNKDDSQEELDLGASVDQFFECFDGMRSSQSALGSSGMWNWTCSVFSALTAASSLASGSLHIPLEQQHVQTNLQATLAGISIILSFQDEDQEYLCGPKDDHSNGLHVHYMITECKDIFVALQVCTQEMRFEGKVLYIEVADYSCNENDISNLHLTECSTDSRNQTLSIQYLQGDVQAALPLLALSVKYPDLDELSVQNASNFVFRNMTKVKLLSTSGVTHCQFTINSDSLDGRVQGSTSFSLRLPHFIFWVNFWSIHMLLDLLKDIGEYVKMYSKTDEFSPVNQKCGSSLGNVERGSCTGVATLSSAEKLEGNISIPNARIIICFPFGAVKDIESYFSWVQFIAFDFTSPSSFDKGNVQATSLLSDTSSWKSYTPKASSSLHMNVGNLNIYLVNPTSQSDAGSNSSGVPRQTFCAQKILSVSNRGGCPSTVSMIWQEGSVTGPCIAERAKSLAISEESRSRKKTAAKGYEFVSVTSVKDLEDTNSETRKEIILSSAFFLHIHLFSVSIDLGSSQYDNLHNLLDQMINILSGASCDPVNAGEFLSVSQASILVECASVEILIRPDMKEDVKNSLQSELPGSWHCLKLKVQKLDMLSVSNIGGIGGANFFWLAHGEGKLWGSITGVPDKEFLLISCSNSTRKRGDGGGSNALSSRLAGSDIIHLWDPINIHEFTSITVRCGTIVAVGGRLDWLDAISSFFSMPSNEIEKTDDDNLPKGDLNASCGTAFILKLVDIGLSYEPHLKNSVVTDLNSESSSSYLKDETSEPYVACLLAASSLTLLNTTTEGSMGNDYRIIVQDLGFLLCAAFENLGGTYSVEYLHEMGYVKVAQEALVEAIFRTNCENGLSWELECSESHICVETCHDTTSGLILLAAQLQQLFAPDFEESIVHLQTRWNNVHQAQERNEFNDGFRITNNNSALSTFQVQVSSGDSNNKLGVVGLMDEIVEDAFHLDGNQDCEFDSSESQVCVSFDESLRQEACCPSVGTPELVSDDASLDGPTPVIGLESSQTSYFQNGFLPELIEGYCLSDLRLLSELSIGRQLPSQILKSQSRNFGDGDLGRGNSGWYEDTSLSIVENHISEASREASLNEGLADKLPTFDCTRTDDVGKPSGRVLLKNVKLSWRIFAGSDWYTHENNGGSSRSIYGRDTTACLELELCGTQFQYDLFPVGGICASKLSLSVQDFYLHDRSKSAPWKRVLGYYHSKDRPRESSSKALKLELEAVRPDPLTPLEEYRLRIALLPMLLQLHQSHFDFLIGFFGAKGSSTDQSSDPDQNSGVAKPYATKNLAGHRIADEALLPYFQKFDVWPTVLRVDYSPYRVDLAALGSGKYVELVNLVPWKGVELKLKHVHAVGVYGWGNVCETTMGEWLEDISQNQMHKVLQGLPTIRSLVAVGAGASKLVSLPVESYRKDQRVLKGMQRGTIAFLRSISLEAIGLGVHLAAGAHDMLLQAEYILTRIPPVKGKTKPNVRCNQPKNAQQGIQQAYESLSDGLGKSASVLVQAPLKKYQRGASAGSALATAIRGVPAAAIAPVSACASAAHYTFLGLRNSLDPERKKESMDKYLGPTRPRDLD</sequence>
<feature type="compositionally biased region" description="Basic and acidic residues" evidence="12">
    <location>
        <begin position="139"/>
        <end position="149"/>
    </location>
</feature>
<evidence type="ECO:0000256" key="7">
    <source>
        <dbReference type="ARBA" id="ARBA00023006"/>
    </source>
</evidence>
<comment type="subcellular location">
    <subcellularLocation>
        <location evidence="1">Endoplasmic reticulum membrane</location>
        <topology evidence="1">Peripheral membrane protein</topology>
    </subcellularLocation>
    <subcellularLocation>
        <location evidence="2">Preautophagosomal structure membrane</location>
        <topology evidence="2">Peripheral membrane protein</topology>
    </subcellularLocation>
</comment>
<proteinExistence type="inferred from homology"/>
<evidence type="ECO:0000256" key="8">
    <source>
        <dbReference type="ARBA" id="ARBA00023055"/>
    </source>
</evidence>
<keyword evidence="5" id="KW-0813">Transport</keyword>
<keyword evidence="14" id="KW-1185">Reference proteome</keyword>
<dbReference type="InterPro" id="IPR026849">
    <property type="entry name" value="ATG2"/>
</dbReference>
<feature type="region of interest" description="Disordered" evidence="12">
    <location>
        <begin position="117"/>
        <end position="149"/>
    </location>
</feature>
<evidence type="ECO:0000256" key="10">
    <source>
        <dbReference type="ARBA" id="ARBA00024479"/>
    </source>
</evidence>
<evidence type="ECO:0000256" key="2">
    <source>
        <dbReference type="ARBA" id="ARBA00004623"/>
    </source>
</evidence>
<gene>
    <name evidence="13" type="ORF">P3X46_013896</name>
</gene>
<evidence type="ECO:0000256" key="3">
    <source>
        <dbReference type="ARBA" id="ARBA00009714"/>
    </source>
</evidence>
<name>A0ABQ9M559_HEVBR</name>
<accession>A0ABQ9M559</accession>
<evidence type="ECO:0000313" key="14">
    <source>
        <dbReference type="Proteomes" id="UP001174677"/>
    </source>
</evidence>
<protein>
    <recommendedName>
        <fullName evidence="4">Autophagy-related protein 2</fullName>
    </recommendedName>
</protein>
<evidence type="ECO:0000256" key="6">
    <source>
        <dbReference type="ARBA" id="ARBA00022824"/>
    </source>
</evidence>
<keyword evidence="7" id="KW-0072">Autophagy</keyword>
<dbReference type="PANTHER" id="PTHR13190:SF1">
    <property type="entry name" value="AUTOPHAGY-RELATED 2, ISOFORM A"/>
    <property type="match status" value="1"/>
</dbReference>
<keyword evidence="9" id="KW-0472">Membrane</keyword>
<feature type="compositionally biased region" description="Polar residues" evidence="12">
    <location>
        <begin position="124"/>
        <end position="138"/>
    </location>
</feature>
<evidence type="ECO:0000256" key="4">
    <source>
        <dbReference type="ARBA" id="ARBA00018070"/>
    </source>
</evidence>
<dbReference type="Pfam" id="PF13329">
    <property type="entry name" value="ATG2_CAD"/>
    <property type="match status" value="2"/>
</dbReference>
<comment type="similarity">
    <text evidence="3">Belongs to the ATG2 family.</text>
</comment>
<dbReference type="PANTHER" id="PTHR13190">
    <property type="entry name" value="AUTOPHAGY-RELATED 2, ISOFORM A"/>
    <property type="match status" value="1"/>
</dbReference>
<organism evidence="13 14">
    <name type="scientific">Hevea brasiliensis</name>
    <name type="common">Para rubber tree</name>
    <name type="synonym">Siphonia brasiliensis</name>
    <dbReference type="NCBI Taxonomy" id="3981"/>
    <lineage>
        <taxon>Eukaryota</taxon>
        <taxon>Viridiplantae</taxon>
        <taxon>Streptophyta</taxon>
        <taxon>Embryophyta</taxon>
        <taxon>Tracheophyta</taxon>
        <taxon>Spermatophyta</taxon>
        <taxon>Magnoliopsida</taxon>
        <taxon>eudicotyledons</taxon>
        <taxon>Gunneridae</taxon>
        <taxon>Pentapetalae</taxon>
        <taxon>rosids</taxon>
        <taxon>fabids</taxon>
        <taxon>Malpighiales</taxon>
        <taxon>Euphorbiaceae</taxon>
        <taxon>Crotonoideae</taxon>
        <taxon>Micrandreae</taxon>
        <taxon>Hevea</taxon>
    </lineage>
</organism>
<keyword evidence="6" id="KW-0256">Endoplasmic reticulum</keyword>
<dbReference type="EMBL" id="JARPOI010000008">
    <property type="protein sequence ID" value="KAJ9175331.1"/>
    <property type="molecule type" value="Genomic_DNA"/>
</dbReference>
<keyword evidence="8" id="KW-0445">Lipid transport</keyword>
<comment type="catalytic activity">
    <reaction evidence="10">
        <text>a 1,2-diacyl-sn-glycero-3-phospho-L-serine(in) = a 1,2-diacyl-sn-glycero-3-phospho-L-serine(out)</text>
        <dbReference type="Rhea" id="RHEA:38663"/>
        <dbReference type="ChEBI" id="CHEBI:57262"/>
    </reaction>
</comment>
<evidence type="ECO:0000313" key="13">
    <source>
        <dbReference type="EMBL" id="KAJ9175331.1"/>
    </source>
</evidence>